<evidence type="ECO:0000256" key="5">
    <source>
        <dbReference type="ARBA" id="ARBA00022771"/>
    </source>
</evidence>
<evidence type="ECO:0000259" key="9">
    <source>
        <dbReference type="Pfam" id="PF21803"/>
    </source>
</evidence>
<feature type="compositionally biased region" description="Basic and acidic residues" evidence="8">
    <location>
        <begin position="538"/>
        <end position="551"/>
    </location>
</feature>
<dbReference type="Pfam" id="PF21803">
    <property type="entry name" value="Nab2-zf4"/>
    <property type="match status" value="1"/>
</dbReference>
<gene>
    <name evidence="10" type="ORF">MIND_01122100</name>
</gene>
<evidence type="ECO:0000256" key="8">
    <source>
        <dbReference type="SAM" id="MobiDB-lite"/>
    </source>
</evidence>
<feature type="region of interest" description="Disordered" evidence="8">
    <location>
        <begin position="388"/>
        <end position="411"/>
    </location>
</feature>
<feature type="compositionally biased region" description="Pro residues" evidence="8">
    <location>
        <begin position="394"/>
        <end position="411"/>
    </location>
</feature>
<evidence type="ECO:0000256" key="4">
    <source>
        <dbReference type="ARBA" id="ARBA00022737"/>
    </source>
</evidence>
<dbReference type="Gene3D" id="4.10.1000.40">
    <property type="match status" value="2"/>
</dbReference>
<sequence>MPFGLAIGTDRATALQQSIQDELTRRNYSPDPDPVMAEYITIMVINDKTPEQITGELEDLIGSDFDASFTDWLFAEAEKGAEEPVAPAQTGPQQPAELVASVPPPANDSSARRPPRNGIYQQALSQALPSSGQKRAASARSPSPNHAHKMPSLTVLADGETALGRTKFSRTSTPLLETRRPTPEQQQAMMMSAGFPMVMDMSVMNGMVNPLMLQEMMMNQMALMAQMASTMGIINPATGQFGGGFNDPAAFQGQPGMEGGFHGGPQNGRGRGGGRGRGRGGPPSSGPKPMAAENAAIPIVAPTPAPPPAVAPAPTGGLTGYILPERPQSPTLCKFGVKCSNAHCRWSHPSPVATAETGVVLSNEACENGKECKDKDCVKAHVSPAVLNPQAASQPPPAAHHAPPPHVTHPPPSGVPCRFGAACTRTGCTFTHPPNHPSNASNPHFAQPCHFGAACTRANCLFKHPEGRVLPNSFHRGLSAAAPLVSVPNPETGSIGAASHNKSVTFNGSGGASVKEKLEKQMKEIEEQKQAVKAAQEAAKKDKERSAPAAA</sequence>
<evidence type="ECO:0000313" key="10">
    <source>
        <dbReference type="EMBL" id="KAF7293446.1"/>
    </source>
</evidence>
<feature type="compositionally biased region" description="Gly residues" evidence="8">
    <location>
        <begin position="256"/>
        <end position="271"/>
    </location>
</feature>
<keyword evidence="11" id="KW-1185">Reference proteome</keyword>
<dbReference type="Pfam" id="PF14608">
    <property type="entry name" value="zf-CCCH_2"/>
    <property type="match status" value="3"/>
</dbReference>
<dbReference type="RefSeq" id="XP_037215609.1">
    <property type="nucleotide sequence ID" value="XM_037367777.1"/>
</dbReference>
<reference evidence="10" key="1">
    <citation type="submission" date="2020-05" db="EMBL/GenBank/DDBJ databases">
        <title>Mycena genomes resolve the evolution of fungal bioluminescence.</title>
        <authorList>
            <person name="Tsai I.J."/>
        </authorList>
    </citation>
    <scope>NUCLEOTIDE SEQUENCE</scope>
    <source>
        <strain evidence="10">171206Taipei</strain>
    </source>
</reference>
<dbReference type="PANTHER" id="PTHR14738:SF29">
    <property type="entry name" value="ZINC FINGER CCCH DOMAIN-CONTAINING PROTEIN 14"/>
    <property type="match status" value="1"/>
</dbReference>
<dbReference type="Proteomes" id="UP000636479">
    <property type="component" value="Unassembled WGS sequence"/>
</dbReference>
<keyword evidence="5" id="KW-0863">Zinc-finger</keyword>
<dbReference type="GO" id="GO:0005737">
    <property type="term" value="C:cytoplasm"/>
    <property type="evidence" value="ECO:0007669"/>
    <property type="project" value="TreeGrafter"/>
</dbReference>
<dbReference type="GO" id="GO:0008270">
    <property type="term" value="F:zinc ion binding"/>
    <property type="evidence" value="ECO:0007669"/>
    <property type="project" value="UniProtKB-KW"/>
</dbReference>
<dbReference type="GO" id="GO:0005634">
    <property type="term" value="C:nucleus"/>
    <property type="evidence" value="ECO:0007669"/>
    <property type="project" value="UniProtKB-SubCell"/>
</dbReference>
<evidence type="ECO:0000313" key="11">
    <source>
        <dbReference type="Proteomes" id="UP000636479"/>
    </source>
</evidence>
<feature type="region of interest" description="Disordered" evidence="8">
    <location>
        <begin position="80"/>
        <end position="151"/>
    </location>
</feature>
<evidence type="ECO:0000256" key="3">
    <source>
        <dbReference type="ARBA" id="ARBA00022723"/>
    </source>
</evidence>
<keyword evidence="6" id="KW-0862">Zinc</keyword>
<organism evidence="10 11">
    <name type="scientific">Mycena indigotica</name>
    <dbReference type="NCBI Taxonomy" id="2126181"/>
    <lineage>
        <taxon>Eukaryota</taxon>
        <taxon>Fungi</taxon>
        <taxon>Dikarya</taxon>
        <taxon>Basidiomycota</taxon>
        <taxon>Agaricomycotina</taxon>
        <taxon>Agaricomycetes</taxon>
        <taxon>Agaricomycetidae</taxon>
        <taxon>Agaricales</taxon>
        <taxon>Marasmiineae</taxon>
        <taxon>Mycenaceae</taxon>
        <taxon>Mycena</taxon>
    </lineage>
</organism>
<dbReference type="GeneID" id="59350293"/>
<dbReference type="OrthoDB" id="438553at2759"/>
<comment type="similarity">
    <text evidence="2">Belongs to the ZC3H14 family.</text>
</comment>
<dbReference type="EMBL" id="JACAZF010000010">
    <property type="protein sequence ID" value="KAF7293446.1"/>
    <property type="molecule type" value="Genomic_DNA"/>
</dbReference>
<comment type="caution">
    <text evidence="10">The sequence shown here is derived from an EMBL/GenBank/DDBJ whole genome shotgun (WGS) entry which is preliminary data.</text>
</comment>
<evidence type="ECO:0000256" key="2">
    <source>
        <dbReference type="ARBA" id="ARBA00008423"/>
    </source>
</evidence>
<feature type="region of interest" description="Disordered" evidence="8">
    <location>
        <begin position="496"/>
        <end position="551"/>
    </location>
</feature>
<feature type="compositionally biased region" description="Basic and acidic residues" evidence="8">
    <location>
        <begin position="514"/>
        <end position="530"/>
    </location>
</feature>
<dbReference type="InterPro" id="IPR043094">
    <property type="entry name" value="Nab2/ZC3H14_N_sf"/>
</dbReference>
<keyword evidence="7" id="KW-0539">Nucleus</keyword>
<dbReference type="AlphaFoldDB" id="A0A8H6VVI2"/>
<evidence type="ECO:0000256" key="7">
    <source>
        <dbReference type="ARBA" id="ARBA00023242"/>
    </source>
</evidence>
<evidence type="ECO:0000256" key="6">
    <source>
        <dbReference type="ARBA" id="ARBA00022833"/>
    </source>
</evidence>
<evidence type="ECO:0000256" key="1">
    <source>
        <dbReference type="ARBA" id="ARBA00004123"/>
    </source>
</evidence>
<feature type="domain" description="Nab2 type CCCH zinc finger 4" evidence="9">
    <location>
        <begin position="360"/>
        <end position="381"/>
    </location>
</feature>
<name>A0A8H6VVI2_9AGAR</name>
<dbReference type="GO" id="GO:0008143">
    <property type="term" value="F:poly(A) binding"/>
    <property type="evidence" value="ECO:0007669"/>
    <property type="project" value="InterPro"/>
</dbReference>
<dbReference type="InterPro" id="IPR049017">
    <property type="entry name" value="Nab2_Znf4"/>
</dbReference>
<dbReference type="GO" id="GO:0043488">
    <property type="term" value="P:regulation of mRNA stability"/>
    <property type="evidence" value="ECO:0007669"/>
    <property type="project" value="InterPro"/>
</dbReference>
<dbReference type="PANTHER" id="PTHR14738">
    <property type="entry name" value="ZINC FINGER CCCH DOMAIN-CONTAINING PROTEIN 14"/>
    <property type="match status" value="1"/>
</dbReference>
<feature type="compositionally biased region" description="Polar residues" evidence="8">
    <location>
        <begin position="119"/>
        <end position="133"/>
    </location>
</feature>
<proteinExistence type="inferred from homology"/>
<keyword evidence="3" id="KW-0479">Metal-binding</keyword>
<accession>A0A8H6VVI2</accession>
<keyword evidence="4" id="KW-0677">Repeat</keyword>
<comment type="subcellular location">
    <subcellularLocation>
        <location evidence="1">Nucleus</location>
    </subcellularLocation>
</comment>
<dbReference type="Gene3D" id="1.10.340.40">
    <property type="entry name" value="Nuclear abundant poly(A) RNA-bind protein 2, N-terminal domain"/>
    <property type="match status" value="1"/>
</dbReference>
<feature type="region of interest" description="Disordered" evidence="8">
    <location>
        <begin position="248"/>
        <end position="291"/>
    </location>
</feature>
<dbReference type="InterPro" id="IPR040366">
    <property type="entry name" value="Nab2/ZC3H14"/>
</dbReference>
<protein>
    <recommendedName>
        <fullName evidence="9">Nab2 type CCCH zinc finger 4 domain-containing protein</fullName>
    </recommendedName>
</protein>